<dbReference type="SUPFAM" id="SSF102198">
    <property type="entry name" value="Putative cyclase"/>
    <property type="match status" value="1"/>
</dbReference>
<dbReference type="RefSeq" id="WP_204978229.1">
    <property type="nucleotide sequence ID" value="NZ_JBHTII010000001.1"/>
</dbReference>
<name>A0ABW3AJG3_9MICO</name>
<gene>
    <name evidence="2" type="ORF">ACFQ0P_08390</name>
</gene>
<dbReference type="PANTHER" id="PTHR34861">
    <property type="match status" value="1"/>
</dbReference>
<keyword evidence="2" id="KW-0378">Hydrolase</keyword>
<dbReference type="PANTHER" id="PTHR34861:SF10">
    <property type="entry name" value="CYCLASE"/>
    <property type="match status" value="1"/>
</dbReference>
<feature type="compositionally biased region" description="Polar residues" evidence="1">
    <location>
        <begin position="69"/>
        <end position="83"/>
    </location>
</feature>
<comment type="caution">
    <text evidence="2">The sequence shown here is derived from an EMBL/GenBank/DDBJ whole genome shotgun (WGS) entry which is preliminary data.</text>
</comment>
<dbReference type="EMBL" id="JBHTII010000001">
    <property type="protein sequence ID" value="MFD0790414.1"/>
    <property type="molecule type" value="Genomic_DNA"/>
</dbReference>
<dbReference type="GO" id="GO:0016787">
    <property type="term" value="F:hydrolase activity"/>
    <property type="evidence" value="ECO:0007669"/>
    <property type="project" value="UniProtKB-KW"/>
</dbReference>
<keyword evidence="3" id="KW-1185">Reference proteome</keyword>
<reference evidence="3" key="1">
    <citation type="journal article" date="2019" name="Int. J. Syst. Evol. Microbiol.">
        <title>The Global Catalogue of Microorganisms (GCM) 10K type strain sequencing project: providing services to taxonomists for standard genome sequencing and annotation.</title>
        <authorList>
            <consortium name="The Broad Institute Genomics Platform"/>
            <consortium name="The Broad Institute Genome Sequencing Center for Infectious Disease"/>
            <person name="Wu L."/>
            <person name="Ma J."/>
        </authorList>
    </citation>
    <scope>NUCLEOTIDE SEQUENCE [LARGE SCALE GENOMIC DNA]</scope>
    <source>
        <strain evidence="3">CCUG 54523</strain>
    </source>
</reference>
<accession>A0ABW3AJG3</accession>
<dbReference type="Pfam" id="PF04199">
    <property type="entry name" value="Cyclase"/>
    <property type="match status" value="1"/>
</dbReference>
<evidence type="ECO:0000256" key="1">
    <source>
        <dbReference type="SAM" id="MobiDB-lite"/>
    </source>
</evidence>
<dbReference type="InterPro" id="IPR007325">
    <property type="entry name" value="KFase/CYL"/>
</dbReference>
<evidence type="ECO:0000313" key="2">
    <source>
        <dbReference type="EMBL" id="MFD0790414.1"/>
    </source>
</evidence>
<organism evidence="2 3">
    <name type="scientific">Microbacterium insulae</name>
    <dbReference type="NCBI Taxonomy" id="483014"/>
    <lineage>
        <taxon>Bacteria</taxon>
        <taxon>Bacillati</taxon>
        <taxon>Actinomycetota</taxon>
        <taxon>Actinomycetes</taxon>
        <taxon>Micrococcales</taxon>
        <taxon>Microbacteriaceae</taxon>
        <taxon>Microbacterium</taxon>
    </lineage>
</organism>
<protein>
    <submittedName>
        <fullName evidence="2">Cyclase family protein</fullName>
        <ecNumber evidence="2">3.5.-.-</ecNumber>
    </submittedName>
</protein>
<feature type="region of interest" description="Disordered" evidence="1">
    <location>
        <begin position="62"/>
        <end position="88"/>
    </location>
</feature>
<dbReference type="InterPro" id="IPR037175">
    <property type="entry name" value="KFase_sf"/>
</dbReference>
<evidence type="ECO:0000313" key="3">
    <source>
        <dbReference type="Proteomes" id="UP001597055"/>
    </source>
</evidence>
<proteinExistence type="predicted"/>
<dbReference type="EC" id="3.5.-.-" evidence="2"/>
<dbReference type="Proteomes" id="UP001597055">
    <property type="component" value="Unassembled WGS sequence"/>
</dbReference>
<sequence>MSEAANVRDLLANSPTNWGRWGSDDELGAVNLLTPEAVKAAVGTVRSGKVFTLGSEFGTGNDPIWPGRAQTQRYNTQDRSSYTAGKKITNPGGTEYADDYVAMFLQGATHYDALGHVWYDDQIYNGYPADTTTLGMAKDAVLPIARHGVVGRGVLLDMARHFEVDYLAKATAIGLPDVLACLERQQVEIGTGSILLLRTGEIGSFASRDPQEFYADFIEPGINFSPELVQWFADNDVVSFATDTIGNERTVHESGAAFVMHAALMRNLGIAFAEILSLDALAADCAEDGQYDFLYAAGPIKIANATGAPVNPLAIK</sequence>
<dbReference type="Gene3D" id="3.50.30.50">
    <property type="entry name" value="Putative cyclase"/>
    <property type="match status" value="1"/>
</dbReference>